<evidence type="ECO:0000313" key="2">
    <source>
        <dbReference type="EMBL" id="KAL1530196.1"/>
    </source>
</evidence>
<organism evidence="2 3">
    <name type="scientific">Prymnesium parvum</name>
    <name type="common">Toxic golden alga</name>
    <dbReference type="NCBI Taxonomy" id="97485"/>
    <lineage>
        <taxon>Eukaryota</taxon>
        <taxon>Haptista</taxon>
        <taxon>Haptophyta</taxon>
        <taxon>Prymnesiophyceae</taxon>
        <taxon>Prymnesiales</taxon>
        <taxon>Prymnesiaceae</taxon>
        <taxon>Prymnesium</taxon>
    </lineage>
</organism>
<proteinExistence type="predicted"/>
<reference evidence="2 3" key="1">
    <citation type="journal article" date="2024" name="Science">
        <title>Giant polyketide synthase enzymes in the biosynthesis of giant marine polyether toxins.</title>
        <authorList>
            <person name="Fallon T.R."/>
            <person name="Shende V.V."/>
            <person name="Wierzbicki I.H."/>
            <person name="Pendleton A.L."/>
            <person name="Watervoot N.F."/>
            <person name="Auber R.P."/>
            <person name="Gonzalez D.J."/>
            <person name="Wisecaver J.H."/>
            <person name="Moore B.S."/>
        </authorList>
    </citation>
    <scope>NUCLEOTIDE SEQUENCE [LARGE SCALE GENOMIC DNA]</scope>
    <source>
        <strain evidence="2 3">12B1</strain>
    </source>
</reference>
<feature type="region of interest" description="Disordered" evidence="1">
    <location>
        <begin position="25"/>
        <end position="48"/>
    </location>
</feature>
<gene>
    <name evidence="2" type="ORF">AB1Y20_001112</name>
</gene>
<keyword evidence="3" id="KW-1185">Reference proteome</keyword>
<protein>
    <submittedName>
        <fullName evidence="2">Uncharacterized protein</fullName>
    </submittedName>
</protein>
<evidence type="ECO:0000313" key="3">
    <source>
        <dbReference type="Proteomes" id="UP001515480"/>
    </source>
</evidence>
<dbReference type="AlphaFoldDB" id="A0AB34K7B2"/>
<sequence length="175" mass="17654">MTPCTSPQALIVSKCLAPAQLERAAHSAAGSGTNSRSEGDPSRRGRGFAALRPRGAATWRCVAANCDGLGIGAPSRCARSSAAPAGGVSVGSARCCSARSMASSCAADKATVPTSASAGVATAAEERRSAAAVPASEATIACEPAFAVRSPRFCWRVSDRWKSAFVADAARHATE</sequence>
<name>A0AB34K7B2_PRYPA</name>
<evidence type="ECO:0000256" key="1">
    <source>
        <dbReference type="SAM" id="MobiDB-lite"/>
    </source>
</evidence>
<accession>A0AB34K7B2</accession>
<dbReference type="EMBL" id="JBGBPQ010000001">
    <property type="protein sequence ID" value="KAL1530196.1"/>
    <property type="molecule type" value="Genomic_DNA"/>
</dbReference>
<dbReference type="Proteomes" id="UP001515480">
    <property type="component" value="Unassembled WGS sequence"/>
</dbReference>
<comment type="caution">
    <text evidence="2">The sequence shown here is derived from an EMBL/GenBank/DDBJ whole genome shotgun (WGS) entry which is preliminary data.</text>
</comment>